<feature type="domain" description="V-ATPase proteolipid subunit C-like" evidence="9">
    <location>
        <begin position="13"/>
        <end position="71"/>
    </location>
</feature>
<dbReference type="NCBIfam" id="NF005124">
    <property type="entry name" value="PRK06558.1"/>
    <property type="match status" value="1"/>
</dbReference>
<evidence type="ECO:0000256" key="5">
    <source>
        <dbReference type="ARBA" id="ARBA00022989"/>
    </source>
</evidence>
<evidence type="ECO:0000256" key="4">
    <source>
        <dbReference type="ARBA" id="ARBA00022692"/>
    </source>
</evidence>
<keyword evidence="3" id="KW-0813">Transport</keyword>
<comment type="subcellular location">
    <subcellularLocation>
        <location evidence="1">Membrane</location>
        <topology evidence="1">Multi-pass membrane protein</topology>
    </subcellularLocation>
</comment>
<dbReference type="InterPro" id="IPR002379">
    <property type="entry name" value="ATPase_proteolipid_c-like_dom"/>
</dbReference>
<keyword evidence="6" id="KW-0406">Ion transport</keyword>
<evidence type="ECO:0000256" key="6">
    <source>
        <dbReference type="ARBA" id="ARBA00023065"/>
    </source>
</evidence>
<evidence type="ECO:0000256" key="8">
    <source>
        <dbReference type="SAM" id="Phobius"/>
    </source>
</evidence>
<dbReference type="AlphaFoldDB" id="A0A645DJG9"/>
<dbReference type="SUPFAM" id="SSF81333">
    <property type="entry name" value="F1F0 ATP synthase subunit C"/>
    <property type="match status" value="2"/>
</dbReference>
<dbReference type="PANTHER" id="PTHR10263">
    <property type="entry name" value="V-TYPE PROTON ATPASE PROTEOLIPID SUBUNIT"/>
    <property type="match status" value="1"/>
</dbReference>
<proteinExistence type="inferred from homology"/>
<dbReference type="InterPro" id="IPR000245">
    <property type="entry name" value="ATPase_proteolipid_csu"/>
</dbReference>
<feature type="transmembrane region" description="Helical" evidence="8">
    <location>
        <begin position="61"/>
        <end position="81"/>
    </location>
</feature>
<feature type="transmembrane region" description="Helical" evidence="8">
    <location>
        <begin position="132"/>
        <end position="154"/>
    </location>
</feature>
<organism evidence="10">
    <name type="scientific">bioreactor metagenome</name>
    <dbReference type="NCBI Taxonomy" id="1076179"/>
    <lineage>
        <taxon>unclassified sequences</taxon>
        <taxon>metagenomes</taxon>
        <taxon>ecological metagenomes</taxon>
    </lineage>
</organism>
<dbReference type="GO" id="GO:0046961">
    <property type="term" value="F:proton-transporting ATPase activity, rotational mechanism"/>
    <property type="evidence" value="ECO:0007669"/>
    <property type="project" value="InterPro"/>
</dbReference>
<keyword evidence="4 8" id="KW-0812">Transmembrane</keyword>
<evidence type="ECO:0000259" key="9">
    <source>
        <dbReference type="Pfam" id="PF00137"/>
    </source>
</evidence>
<dbReference type="GO" id="GO:0033179">
    <property type="term" value="C:proton-transporting V-type ATPase, V0 domain"/>
    <property type="evidence" value="ECO:0007669"/>
    <property type="project" value="InterPro"/>
</dbReference>
<dbReference type="InterPro" id="IPR035921">
    <property type="entry name" value="F/V-ATP_Csub_sf"/>
</dbReference>
<sequence>MDINWGIVLAAAAAVLSAAMAGVGSAIGVGMAGQAAAGVVSEDPDRFGSCLLLQLLPGTQGIYGLLIAFVIATKAGLLGGAVQAVTVTNGLNLLFAACPAAFGGWLSAIAQGKVAVSGINLVAKKPEEFGKAMLMTVMVETYAVLSLLISFLLVNGVRIG</sequence>
<evidence type="ECO:0000256" key="3">
    <source>
        <dbReference type="ARBA" id="ARBA00022448"/>
    </source>
</evidence>
<dbReference type="Pfam" id="PF00137">
    <property type="entry name" value="ATP-synt_C"/>
    <property type="match status" value="2"/>
</dbReference>
<comment type="similarity">
    <text evidence="2">Belongs to the V-ATPase proteolipid subunit family.</text>
</comment>
<feature type="domain" description="V-ATPase proteolipid subunit C-like" evidence="9">
    <location>
        <begin position="95"/>
        <end position="153"/>
    </location>
</feature>
<evidence type="ECO:0000313" key="10">
    <source>
        <dbReference type="EMBL" id="MPM89188.1"/>
    </source>
</evidence>
<evidence type="ECO:0000256" key="1">
    <source>
        <dbReference type="ARBA" id="ARBA00004141"/>
    </source>
</evidence>
<evidence type="ECO:0000256" key="7">
    <source>
        <dbReference type="ARBA" id="ARBA00023136"/>
    </source>
</evidence>
<dbReference type="FunFam" id="1.20.120.610:FF:000005">
    <property type="entry name" value="V-type sodium ATPase subunit K"/>
    <property type="match status" value="1"/>
</dbReference>
<dbReference type="Gene3D" id="1.20.120.610">
    <property type="entry name" value="lithium bound rotor ring of v- atpase"/>
    <property type="match status" value="1"/>
</dbReference>
<dbReference type="PRINTS" id="PR00122">
    <property type="entry name" value="VACATPASE"/>
</dbReference>
<keyword evidence="5 8" id="KW-1133">Transmembrane helix</keyword>
<keyword evidence="7 8" id="KW-0472">Membrane</keyword>
<accession>A0A645DJG9</accession>
<reference evidence="10" key="1">
    <citation type="submission" date="2019-08" db="EMBL/GenBank/DDBJ databases">
        <authorList>
            <person name="Kucharzyk K."/>
            <person name="Murdoch R.W."/>
            <person name="Higgins S."/>
            <person name="Loffler F."/>
        </authorList>
    </citation>
    <scope>NUCLEOTIDE SEQUENCE</scope>
</reference>
<name>A0A645DJG9_9ZZZZ</name>
<gene>
    <name evidence="10" type="primary">ntpK_18</name>
    <name evidence="10" type="ORF">SDC9_136296</name>
</gene>
<comment type="caution">
    <text evidence="10">The sequence shown here is derived from an EMBL/GenBank/DDBJ whole genome shotgun (WGS) entry which is preliminary data.</text>
</comment>
<dbReference type="CDD" id="cd18180">
    <property type="entry name" value="ATP-synt_Vo_Ao_c_NTPK_rpt2"/>
    <property type="match status" value="1"/>
</dbReference>
<evidence type="ECO:0000256" key="2">
    <source>
        <dbReference type="ARBA" id="ARBA00007296"/>
    </source>
</evidence>
<dbReference type="EMBL" id="VSSQ01036660">
    <property type="protein sequence ID" value="MPM89188.1"/>
    <property type="molecule type" value="Genomic_DNA"/>
</dbReference>
<feature type="transmembrane region" description="Helical" evidence="8">
    <location>
        <begin position="93"/>
        <end position="112"/>
    </location>
</feature>
<protein>
    <submittedName>
        <fullName evidence="10">V-type sodium ATPase subunit K</fullName>
    </submittedName>
</protein>
<dbReference type="CDD" id="cd18179">
    <property type="entry name" value="ATP-synt_Vo_Ao_c_NTPK_rpt1"/>
    <property type="match status" value="1"/>
</dbReference>